<proteinExistence type="predicted"/>
<dbReference type="Proteomes" id="UP000276568">
    <property type="component" value="Unassembled WGS sequence"/>
</dbReference>
<sequence>MTVKNNVEMFWKHFQSEENTIIQSLKDKSYKQLQESIEKMDDEAMEKFGAHFFVEDSSEYLELVFDPGPNKTSQYLTRYCVEQAPQAIRSKWILNDVLPPMSQKAIEAQVKIKDQEYYLNDFFVFYTVDTKNKMIACDVYNPSYSLIDNTERKKEMSMYLVELAIGENAYEAYLSKVDFIDQPDDQRDFCNLIEFYEKIDEIVKKEKWPTYEHPTDIYSVYRPIKEIADDSLRKDMKYIFTTHPLLIEESISQQHDVVSDLKAKDGEFGYIYYLNPFHSKEDAILRQNLSKQLDEQMTKIGAAKVIGGAIGKSYAYIDLIIYDTKSFKKALQNLQGQLSKNLAFHYQPF</sequence>
<organism evidence="1 2">
    <name type="scientific">Absicoccus porci</name>
    <dbReference type="NCBI Taxonomy" id="2486576"/>
    <lineage>
        <taxon>Bacteria</taxon>
        <taxon>Bacillati</taxon>
        <taxon>Bacillota</taxon>
        <taxon>Erysipelotrichia</taxon>
        <taxon>Erysipelotrichales</taxon>
        <taxon>Erysipelotrichaceae</taxon>
        <taxon>Absicoccus</taxon>
    </lineage>
</organism>
<dbReference type="EMBL" id="RJQC01000001">
    <property type="protein sequence ID" value="RNM31810.1"/>
    <property type="molecule type" value="Genomic_DNA"/>
</dbReference>
<evidence type="ECO:0000313" key="1">
    <source>
        <dbReference type="EMBL" id="RNM31810.1"/>
    </source>
</evidence>
<evidence type="ECO:0008006" key="3">
    <source>
        <dbReference type="Google" id="ProtNLM"/>
    </source>
</evidence>
<evidence type="ECO:0000313" key="2">
    <source>
        <dbReference type="Proteomes" id="UP000276568"/>
    </source>
</evidence>
<comment type="caution">
    <text evidence="1">The sequence shown here is derived from an EMBL/GenBank/DDBJ whole genome shotgun (WGS) entry which is preliminary data.</text>
</comment>
<gene>
    <name evidence="1" type="ORF">EDX97_04480</name>
</gene>
<reference evidence="1 2" key="1">
    <citation type="submission" date="2018-11" db="EMBL/GenBank/DDBJ databases">
        <title>Clostridium sp. nov., a member of the family Erysipelotrichaceae isolated from pig faeces.</title>
        <authorList>
            <person name="Chang Y.-H."/>
        </authorList>
    </citation>
    <scope>NUCLEOTIDE SEQUENCE [LARGE SCALE GENOMIC DNA]</scope>
    <source>
        <strain evidence="1 2">YH-panp20</strain>
    </source>
</reference>
<name>A0A3N0I5Q8_9FIRM</name>
<dbReference type="OrthoDB" id="1767481at2"/>
<dbReference type="RefSeq" id="WP_128519969.1">
    <property type="nucleotide sequence ID" value="NZ_CAUWBR010000005.1"/>
</dbReference>
<dbReference type="AlphaFoldDB" id="A0A3N0I5Q8"/>
<accession>A0A3N0I5Q8</accession>
<protein>
    <recommendedName>
        <fullName evidence="3">DUF695 domain-containing protein</fullName>
    </recommendedName>
</protein>
<keyword evidence="2" id="KW-1185">Reference proteome</keyword>